<evidence type="ECO:0000313" key="2">
    <source>
        <dbReference type="Proteomes" id="UP000642809"/>
    </source>
</evidence>
<name>A0A8J3G788_9BACT</name>
<sequence length="80" mass="9637">MSTILENLVKYFQNNSRAEIDKDWVDSEKYDQIGPKISDFLEQSKLFYVIEPQDSYWEFNCLNNIIKNPEFSSDFFYFSI</sequence>
<reference evidence="1" key="1">
    <citation type="journal article" date="2014" name="Int. J. Syst. Evol. Microbiol.">
        <title>Complete genome sequence of Corynebacterium casei LMG S-19264T (=DSM 44701T), isolated from a smear-ripened cheese.</title>
        <authorList>
            <consortium name="US DOE Joint Genome Institute (JGI-PGF)"/>
            <person name="Walter F."/>
            <person name="Albersmeier A."/>
            <person name="Kalinowski J."/>
            <person name="Ruckert C."/>
        </authorList>
    </citation>
    <scope>NUCLEOTIDE SEQUENCE</scope>
    <source>
        <strain evidence="1">KCTC 23224</strain>
    </source>
</reference>
<protein>
    <submittedName>
        <fullName evidence="1">Uncharacterized protein</fullName>
    </submittedName>
</protein>
<proteinExistence type="predicted"/>
<organism evidence="1 2">
    <name type="scientific">Mongoliitalea lutea</name>
    <dbReference type="NCBI Taxonomy" id="849756"/>
    <lineage>
        <taxon>Bacteria</taxon>
        <taxon>Pseudomonadati</taxon>
        <taxon>Bacteroidota</taxon>
        <taxon>Cytophagia</taxon>
        <taxon>Cytophagales</taxon>
        <taxon>Cyclobacteriaceae</taxon>
        <taxon>Mongoliitalea</taxon>
    </lineage>
</organism>
<evidence type="ECO:0000313" key="1">
    <source>
        <dbReference type="EMBL" id="GHB53889.1"/>
    </source>
</evidence>
<reference evidence="1" key="2">
    <citation type="submission" date="2020-09" db="EMBL/GenBank/DDBJ databases">
        <authorList>
            <person name="Sun Q."/>
            <person name="Kim S."/>
        </authorList>
    </citation>
    <scope>NUCLEOTIDE SEQUENCE</scope>
    <source>
        <strain evidence="1">KCTC 23224</strain>
    </source>
</reference>
<dbReference type="AlphaFoldDB" id="A0A8J3G788"/>
<gene>
    <name evidence="1" type="ORF">GCM10008106_37720</name>
</gene>
<dbReference type="RefSeq" id="WP_189586752.1">
    <property type="nucleotide sequence ID" value="NZ_BMYF01000042.1"/>
</dbReference>
<dbReference type="EMBL" id="BMYF01000042">
    <property type="protein sequence ID" value="GHB53889.1"/>
    <property type="molecule type" value="Genomic_DNA"/>
</dbReference>
<dbReference type="Proteomes" id="UP000642809">
    <property type="component" value="Unassembled WGS sequence"/>
</dbReference>
<comment type="caution">
    <text evidence="1">The sequence shown here is derived from an EMBL/GenBank/DDBJ whole genome shotgun (WGS) entry which is preliminary data.</text>
</comment>
<accession>A0A8J3G788</accession>
<keyword evidence="2" id="KW-1185">Reference proteome</keyword>